<dbReference type="AlphaFoldDB" id="A0A4Y2AW38"/>
<dbReference type="OrthoDB" id="6761357at2759"/>
<dbReference type="PANTHER" id="PTHR46113:SF1">
    <property type="entry name" value="PEPTIDASE M17 LEUCYL AMINOPEPTIDASE N-TERMINAL DOMAIN-CONTAINING PROTEIN"/>
    <property type="match status" value="1"/>
</dbReference>
<evidence type="ECO:0000313" key="2">
    <source>
        <dbReference type="EMBL" id="GBL83479.1"/>
    </source>
</evidence>
<gene>
    <name evidence="2" type="ORF">AVEN_196337_1</name>
</gene>
<dbReference type="EMBL" id="BGPR01000033">
    <property type="protein sequence ID" value="GBL83479.1"/>
    <property type="molecule type" value="Genomic_DNA"/>
</dbReference>
<reference evidence="2 3" key="1">
    <citation type="journal article" date="2019" name="Sci. Rep.">
        <title>Orb-weaving spider Araneus ventricosus genome elucidates the spidroin gene catalogue.</title>
        <authorList>
            <person name="Kono N."/>
            <person name="Nakamura H."/>
            <person name="Ohtoshi R."/>
            <person name="Moran D.A.P."/>
            <person name="Shinohara A."/>
            <person name="Yoshida Y."/>
            <person name="Fujiwara M."/>
            <person name="Mori M."/>
            <person name="Tomita M."/>
            <person name="Arakawa K."/>
        </authorList>
    </citation>
    <scope>NUCLEOTIDE SEQUENCE [LARGE SCALE GENOMIC DNA]</scope>
</reference>
<name>A0A4Y2AW38_ARAVE</name>
<feature type="region of interest" description="Disordered" evidence="1">
    <location>
        <begin position="54"/>
        <end position="84"/>
    </location>
</feature>
<evidence type="ECO:0000313" key="3">
    <source>
        <dbReference type="Proteomes" id="UP000499080"/>
    </source>
</evidence>
<proteinExistence type="predicted"/>
<dbReference type="PANTHER" id="PTHR46113">
    <property type="entry name" value="SNAC DOMAIN-CONTAINING PROTEIN"/>
    <property type="match status" value="1"/>
</dbReference>
<keyword evidence="3" id="KW-1185">Reference proteome</keyword>
<dbReference type="Proteomes" id="UP000499080">
    <property type="component" value="Unassembled WGS sequence"/>
</dbReference>
<accession>A0A4Y2AW38</accession>
<evidence type="ECO:0000256" key="1">
    <source>
        <dbReference type="SAM" id="MobiDB-lite"/>
    </source>
</evidence>
<sequence>MFLQRQREPGRPGHLGEMDKKLTNKEERARLRVVKEENRRIKYVSASKSSASYEALQEDSSSNSSENIDSEDFPTLTGSSEPGINKSIMRKDFITPKLVSALDRCQLEKSIDDFISVESQSLFSRLKIDDSFLNEIPSAWANNTSFLDAKKTVSMLRAVNDTAERAVKMMQDFHGLITVEEEQKQFLLRCVQEEHMKIYPDSKKQTLKRKYVQ</sequence>
<feature type="region of interest" description="Disordered" evidence="1">
    <location>
        <begin position="1"/>
        <end position="31"/>
    </location>
</feature>
<comment type="caution">
    <text evidence="2">The sequence shown here is derived from an EMBL/GenBank/DDBJ whole genome shotgun (WGS) entry which is preliminary data.</text>
</comment>
<organism evidence="2 3">
    <name type="scientific">Araneus ventricosus</name>
    <name type="common">Orbweaver spider</name>
    <name type="synonym">Epeira ventricosa</name>
    <dbReference type="NCBI Taxonomy" id="182803"/>
    <lineage>
        <taxon>Eukaryota</taxon>
        <taxon>Metazoa</taxon>
        <taxon>Ecdysozoa</taxon>
        <taxon>Arthropoda</taxon>
        <taxon>Chelicerata</taxon>
        <taxon>Arachnida</taxon>
        <taxon>Araneae</taxon>
        <taxon>Araneomorphae</taxon>
        <taxon>Entelegynae</taxon>
        <taxon>Araneoidea</taxon>
        <taxon>Araneidae</taxon>
        <taxon>Araneus</taxon>
    </lineage>
</organism>
<protein>
    <submittedName>
        <fullName evidence="2">Uncharacterized protein</fullName>
    </submittedName>
</protein>
<feature type="compositionally biased region" description="Low complexity" evidence="1">
    <location>
        <begin position="54"/>
        <end position="67"/>
    </location>
</feature>